<keyword evidence="4" id="KW-1185">Reference proteome</keyword>
<dbReference type="Pfam" id="PF06013">
    <property type="entry name" value="WXG100"/>
    <property type="match status" value="1"/>
</dbReference>
<accession>A0A6P1DGN1</accession>
<gene>
    <name evidence="1" type="ORF">GV789_24260</name>
    <name evidence="2" type="ORF">GV794_17200</name>
</gene>
<dbReference type="SUPFAM" id="SSF140453">
    <property type="entry name" value="EsxAB dimer-like"/>
    <property type="match status" value="1"/>
</dbReference>
<evidence type="ECO:0000313" key="1">
    <source>
        <dbReference type="EMBL" id="NEW47532.1"/>
    </source>
</evidence>
<reference evidence="3 4" key="1">
    <citation type="submission" date="2020-01" db="EMBL/GenBank/DDBJ databases">
        <title>Genetics and antimicrobial susceptibilities of Nocardia species isolated from the soil; a comparison with species isolated from humans.</title>
        <authorList>
            <person name="Carrasco G."/>
            <person name="Monzon S."/>
            <person name="Sansegundo M."/>
            <person name="Garcia E."/>
            <person name="Garrido N."/>
            <person name="Medina M.J."/>
            <person name="Villalon P."/>
            <person name="Ramirez-Arocha A.C."/>
            <person name="Jimenez P."/>
            <person name="Cuesta I."/>
            <person name="Valdezate S."/>
        </authorList>
    </citation>
    <scope>NUCLEOTIDE SEQUENCE [LARGE SCALE GENOMIC DNA]</scope>
    <source>
        <strain evidence="1 3">CNM20110639</strain>
        <strain evidence="2 4">CNM20110649</strain>
    </source>
</reference>
<evidence type="ECO:0000313" key="4">
    <source>
        <dbReference type="Proteomes" id="UP000470876"/>
    </source>
</evidence>
<dbReference type="EMBL" id="JAAGUZ010000088">
    <property type="protein sequence ID" value="NEW47532.1"/>
    <property type="molecule type" value="Genomic_DNA"/>
</dbReference>
<dbReference type="EMBL" id="JAAGUX010000029">
    <property type="protein sequence ID" value="NEW57378.1"/>
    <property type="molecule type" value="Genomic_DNA"/>
</dbReference>
<dbReference type="Proteomes" id="UP000468928">
    <property type="component" value="Unassembled WGS sequence"/>
</dbReference>
<dbReference type="Proteomes" id="UP000470876">
    <property type="component" value="Unassembled WGS sequence"/>
</dbReference>
<dbReference type="AlphaFoldDB" id="A0A6P1DGN1"/>
<sequence length="96" mass="10520">MVYADHVSADKAKDDMANAVEGMKFTLKAITDEVNAARGWEGDARSAFNAAADRWNTEATELNGALNRLTELVGEGSATFKRMDAEGEDEFNYIKI</sequence>
<evidence type="ECO:0000313" key="3">
    <source>
        <dbReference type="Proteomes" id="UP000468928"/>
    </source>
</evidence>
<name>A0A6P1DGN1_9NOCA</name>
<protein>
    <submittedName>
        <fullName evidence="1">WXG100 family type VII secretion target</fullName>
    </submittedName>
</protein>
<comment type="caution">
    <text evidence="1">The sequence shown here is derived from an EMBL/GenBank/DDBJ whole genome shotgun (WGS) entry which is preliminary data.</text>
</comment>
<proteinExistence type="predicted"/>
<dbReference type="Gene3D" id="1.10.287.1060">
    <property type="entry name" value="ESAT-6-like"/>
    <property type="match status" value="1"/>
</dbReference>
<dbReference type="RefSeq" id="WP_163826177.1">
    <property type="nucleotide sequence ID" value="NZ_JAAGUX010000029.1"/>
</dbReference>
<organism evidence="1 3">
    <name type="scientific">Nocardia cyriacigeorgica</name>
    <dbReference type="NCBI Taxonomy" id="135487"/>
    <lineage>
        <taxon>Bacteria</taxon>
        <taxon>Bacillati</taxon>
        <taxon>Actinomycetota</taxon>
        <taxon>Actinomycetes</taxon>
        <taxon>Mycobacteriales</taxon>
        <taxon>Nocardiaceae</taxon>
        <taxon>Nocardia</taxon>
    </lineage>
</organism>
<dbReference type="InterPro" id="IPR036689">
    <property type="entry name" value="ESAT-6-like_sf"/>
</dbReference>
<dbReference type="InterPro" id="IPR010310">
    <property type="entry name" value="T7SS_ESAT-6-like"/>
</dbReference>
<evidence type="ECO:0000313" key="2">
    <source>
        <dbReference type="EMBL" id="NEW57378.1"/>
    </source>
</evidence>